<comment type="caution">
    <text evidence="4">The sequence shown here is derived from an EMBL/GenBank/DDBJ whole genome shotgun (WGS) entry which is preliminary data.</text>
</comment>
<evidence type="ECO:0000256" key="2">
    <source>
        <dbReference type="ARBA" id="ARBA00022737"/>
    </source>
</evidence>
<proteinExistence type="predicted"/>
<protein>
    <recommendedName>
        <fullName evidence="3">C-JID domain-containing protein</fullName>
    </recommendedName>
</protein>
<keyword evidence="5" id="KW-1185">Reference proteome</keyword>
<feature type="domain" description="C-JID" evidence="3">
    <location>
        <begin position="21"/>
        <end position="85"/>
    </location>
</feature>
<accession>A0A2P6PJQ5</accession>
<dbReference type="Pfam" id="PF20160">
    <property type="entry name" value="C-JID"/>
    <property type="match status" value="1"/>
</dbReference>
<reference evidence="4 5" key="1">
    <citation type="journal article" date="2018" name="Nat. Genet.">
        <title>The Rosa genome provides new insights in the design of modern roses.</title>
        <authorList>
            <person name="Bendahmane M."/>
        </authorList>
    </citation>
    <scope>NUCLEOTIDE SEQUENCE [LARGE SCALE GENOMIC DNA]</scope>
    <source>
        <strain evidence="5">cv. Old Blush</strain>
    </source>
</reference>
<dbReference type="InterPro" id="IPR045344">
    <property type="entry name" value="C-JID"/>
</dbReference>
<dbReference type="Proteomes" id="UP000238479">
    <property type="component" value="Chromosome 6"/>
</dbReference>
<gene>
    <name evidence="4" type="ORF">RchiOBHm_Chr6g0247291</name>
</gene>
<evidence type="ECO:0000259" key="3">
    <source>
        <dbReference type="Pfam" id="PF20160"/>
    </source>
</evidence>
<keyword evidence="1" id="KW-0433">Leucine-rich repeat</keyword>
<evidence type="ECO:0000313" key="4">
    <source>
        <dbReference type="EMBL" id="PRQ22167.1"/>
    </source>
</evidence>
<evidence type="ECO:0000256" key="1">
    <source>
        <dbReference type="ARBA" id="ARBA00022614"/>
    </source>
</evidence>
<dbReference type="EMBL" id="PDCK01000044">
    <property type="protein sequence ID" value="PRQ22167.1"/>
    <property type="molecule type" value="Genomic_DNA"/>
</dbReference>
<dbReference type="Gramene" id="PRQ22167">
    <property type="protein sequence ID" value="PRQ22167"/>
    <property type="gene ID" value="RchiOBHm_Chr6g0247291"/>
</dbReference>
<name>A0A2P6PJQ5_ROSCH</name>
<dbReference type="AlphaFoldDB" id="A0A2P6PJQ5"/>
<sequence>MLKTFMYQGISDKRETFQIVIPGSNIPEWFSHLTVGCSLSAELPPDWDSSRFMGFAVCVVFVLHEHHQVDELDIHQFKNFNATHHLVCCLKLNGRELEVYGRQPAFRFSEEFCQLNSDHLWLFYVSRDK</sequence>
<keyword evidence="2" id="KW-0677">Repeat</keyword>
<organism evidence="4 5">
    <name type="scientific">Rosa chinensis</name>
    <name type="common">China rose</name>
    <dbReference type="NCBI Taxonomy" id="74649"/>
    <lineage>
        <taxon>Eukaryota</taxon>
        <taxon>Viridiplantae</taxon>
        <taxon>Streptophyta</taxon>
        <taxon>Embryophyta</taxon>
        <taxon>Tracheophyta</taxon>
        <taxon>Spermatophyta</taxon>
        <taxon>Magnoliopsida</taxon>
        <taxon>eudicotyledons</taxon>
        <taxon>Gunneridae</taxon>
        <taxon>Pentapetalae</taxon>
        <taxon>rosids</taxon>
        <taxon>fabids</taxon>
        <taxon>Rosales</taxon>
        <taxon>Rosaceae</taxon>
        <taxon>Rosoideae</taxon>
        <taxon>Rosoideae incertae sedis</taxon>
        <taxon>Rosa</taxon>
    </lineage>
</organism>
<evidence type="ECO:0000313" key="5">
    <source>
        <dbReference type="Proteomes" id="UP000238479"/>
    </source>
</evidence>